<feature type="compositionally biased region" description="Gly residues" evidence="1">
    <location>
        <begin position="68"/>
        <end position="82"/>
    </location>
</feature>
<evidence type="ECO:0000313" key="3">
    <source>
        <dbReference type="Proteomes" id="UP000463951"/>
    </source>
</evidence>
<gene>
    <name evidence="2" type="ORF">SSPO_093340</name>
</gene>
<dbReference type="Proteomes" id="UP000463951">
    <property type="component" value="Chromosome"/>
</dbReference>
<name>A0A499VEI9_9ACTN</name>
<accession>A0A499VEI9</accession>
<reference evidence="2 3" key="1">
    <citation type="journal article" date="2020" name="Int. J. Syst. Evol. Microbiol.">
        <title>Reclassification of Streptomyces castelarensis and Streptomyces sporoclivatus as later heterotypic synonyms of Streptomyces antimycoticus.</title>
        <authorList>
            <person name="Komaki H."/>
            <person name="Tamura T."/>
        </authorList>
    </citation>
    <scope>NUCLEOTIDE SEQUENCE [LARGE SCALE GENOMIC DNA]</scope>
    <source>
        <strain evidence="2 3">NBRC 100767</strain>
    </source>
</reference>
<proteinExistence type="predicted"/>
<sequence>MAHSTDAPRTGTQAWPFQAETSIEAGRVCVASTVKDTSTRRRLSRVSRRAQRRSAPGESYDDEVAPARGGGHLVGKGLTGNQ</sequence>
<feature type="region of interest" description="Disordered" evidence="1">
    <location>
        <begin position="35"/>
        <end position="82"/>
    </location>
</feature>
<evidence type="ECO:0000313" key="2">
    <source>
        <dbReference type="EMBL" id="BBJ46616.1"/>
    </source>
</evidence>
<dbReference type="AlphaFoldDB" id="A0A499VEI9"/>
<evidence type="ECO:0000256" key="1">
    <source>
        <dbReference type="SAM" id="MobiDB-lite"/>
    </source>
</evidence>
<dbReference type="EMBL" id="AP019620">
    <property type="protein sequence ID" value="BBJ46616.1"/>
    <property type="molecule type" value="Genomic_DNA"/>
</dbReference>
<protein>
    <submittedName>
        <fullName evidence="2">Uncharacterized protein</fullName>
    </submittedName>
</protein>
<organism evidence="2 3">
    <name type="scientific">Streptomyces antimycoticus</name>
    <dbReference type="NCBI Taxonomy" id="68175"/>
    <lineage>
        <taxon>Bacteria</taxon>
        <taxon>Bacillati</taxon>
        <taxon>Actinomycetota</taxon>
        <taxon>Actinomycetes</taxon>
        <taxon>Kitasatosporales</taxon>
        <taxon>Streptomycetaceae</taxon>
        <taxon>Streptomyces</taxon>
        <taxon>Streptomyces violaceusniger group</taxon>
    </lineage>
</organism>
<feature type="region of interest" description="Disordered" evidence="1">
    <location>
        <begin position="1"/>
        <end position="20"/>
    </location>
</feature>
<feature type="compositionally biased region" description="Basic residues" evidence="1">
    <location>
        <begin position="40"/>
        <end position="52"/>
    </location>
</feature>
<feature type="compositionally biased region" description="Polar residues" evidence="1">
    <location>
        <begin position="10"/>
        <end position="20"/>
    </location>
</feature>